<dbReference type="Proteomes" id="UP001218218">
    <property type="component" value="Unassembled WGS sequence"/>
</dbReference>
<proteinExistence type="predicted"/>
<sequence>MSEFWYAYKCGQELQRGVEPRAASERMNSSPMIEAVKTIRVPVWELSTGRCMKTVEAHGHLAQTLAWGRQVVGGGAGKDDAVKVEMVFKTDLQFNIYVTTKWSNISKKPKQRTTGSIAQHRAALRPSKASSVSRGLSPELSGIRNTHISRPISPTREWLTWAPRGTFVFYPSARKLGRSTNRPKTPGTGSMSKGSVVIPLVSLEIKFWKHLFSTRASRKDWLSPELAE</sequence>
<comment type="caution">
    <text evidence="2">The sequence shown here is derived from an EMBL/GenBank/DDBJ whole genome shotgun (WGS) entry which is preliminary data.</text>
</comment>
<gene>
    <name evidence="2" type="ORF">DFH08DRAFT_804719</name>
</gene>
<keyword evidence="3" id="KW-1185">Reference proteome</keyword>
<feature type="region of interest" description="Disordered" evidence="1">
    <location>
        <begin position="108"/>
        <end position="147"/>
    </location>
</feature>
<accession>A0AAD7AA30</accession>
<evidence type="ECO:0000313" key="3">
    <source>
        <dbReference type="Proteomes" id="UP001218218"/>
    </source>
</evidence>
<evidence type="ECO:0000256" key="1">
    <source>
        <dbReference type="SAM" id="MobiDB-lite"/>
    </source>
</evidence>
<evidence type="ECO:0000313" key="2">
    <source>
        <dbReference type="EMBL" id="KAJ7353137.1"/>
    </source>
</evidence>
<name>A0AAD7AA30_9AGAR</name>
<dbReference type="AlphaFoldDB" id="A0AAD7AA30"/>
<reference evidence="2" key="1">
    <citation type="submission" date="2023-03" db="EMBL/GenBank/DDBJ databases">
        <title>Massive genome expansion in bonnet fungi (Mycena s.s.) driven by repeated elements and novel gene families across ecological guilds.</title>
        <authorList>
            <consortium name="Lawrence Berkeley National Laboratory"/>
            <person name="Harder C.B."/>
            <person name="Miyauchi S."/>
            <person name="Viragh M."/>
            <person name="Kuo A."/>
            <person name="Thoen E."/>
            <person name="Andreopoulos B."/>
            <person name="Lu D."/>
            <person name="Skrede I."/>
            <person name="Drula E."/>
            <person name="Henrissat B."/>
            <person name="Morin E."/>
            <person name="Kohler A."/>
            <person name="Barry K."/>
            <person name="LaButti K."/>
            <person name="Morin E."/>
            <person name="Salamov A."/>
            <person name="Lipzen A."/>
            <person name="Mereny Z."/>
            <person name="Hegedus B."/>
            <person name="Baldrian P."/>
            <person name="Stursova M."/>
            <person name="Weitz H."/>
            <person name="Taylor A."/>
            <person name="Grigoriev I.V."/>
            <person name="Nagy L.G."/>
            <person name="Martin F."/>
            <person name="Kauserud H."/>
        </authorList>
    </citation>
    <scope>NUCLEOTIDE SEQUENCE</scope>
    <source>
        <strain evidence="2">CBHHK002</strain>
    </source>
</reference>
<dbReference type="EMBL" id="JARIHO010000011">
    <property type="protein sequence ID" value="KAJ7353137.1"/>
    <property type="molecule type" value="Genomic_DNA"/>
</dbReference>
<organism evidence="2 3">
    <name type="scientific">Mycena albidolilacea</name>
    <dbReference type="NCBI Taxonomy" id="1033008"/>
    <lineage>
        <taxon>Eukaryota</taxon>
        <taxon>Fungi</taxon>
        <taxon>Dikarya</taxon>
        <taxon>Basidiomycota</taxon>
        <taxon>Agaricomycotina</taxon>
        <taxon>Agaricomycetes</taxon>
        <taxon>Agaricomycetidae</taxon>
        <taxon>Agaricales</taxon>
        <taxon>Marasmiineae</taxon>
        <taxon>Mycenaceae</taxon>
        <taxon>Mycena</taxon>
    </lineage>
</organism>
<feature type="compositionally biased region" description="Polar residues" evidence="1">
    <location>
        <begin position="108"/>
        <end position="117"/>
    </location>
</feature>
<protein>
    <submittedName>
        <fullName evidence="2">Uncharacterized protein</fullName>
    </submittedName>
</protein>